<gene>
    <name evidence="2" type="ORF">EPUS_02822</name>
</gene>
<keyword evidence="1" id="KW-0812">Transmembrane</keyword>
<evidence type="ECO:0000256" key="1">
    <source>
        <dbReference type="SAM" id="Phobius"/>
    </source>
</evidence>
<dbReference type="eggNOG" id="ENOG502S0K3">
    <property type="taxonomic scope" value="Eukaryota"/>
</dbReference>
<dbReference type="PANTHER" id="PTHR28013:SF7">
    <property type="entry name" value="PALI-DOMAIN-CONTAINING PROTEIN"/>
    <property type="match status" value="1"/>
</dbReference>
<sequence length="246" mass="26685">MAFGKKIHWQVLNHHVQLLKFLTNLRGGVACIFISVLLLLAVSIAAPESNSNAIFKVKANQNSSTPNISIHFGSFGYCVHDLPVGNDFLDNCTDSAIGYSPSEAIEPTLKVYMTDAARSKSTMFTRALVLHPIACVVALVATLQCCRTGFRNNLAGTFIGCNALMLVVTVIAFDFQLANTVRVAVTDQNEHRASVETAGIWVTVAAGLFLLLGVTLVFFTCCTGRRKQHKTSGSKKHIKGRGRSKK</sequence>
<dbReference type="OMA" id="FGTFGWC"/>
<feature type="transmembrane region" description="Helical" evidence="1">
    <location>
        <begin position="21"/>
        <end position="46"/>
    </location>
</feature>
<dbReference type="HOGENOM" id="CLU_076420_0_0_1"/>
<evidence type="ECO:0000313" key="3">
    <source>
        <dbReference type="Proteomes" id="UP000019373"/>
    </source>
</evidence>
<keyword evidence="1" id="KW-0472">Membrane</keyword>
<protein>
    <recommendedName>
        <fullName evidence="4">Pali-domain-containing protein</fullName>
    </recommendedName>
</protein>
<dbReference type="Proteomes" id="UP000019373">
    <property type="component" value="Unassembled WGS sequence"/>
</dbReference>
<reference evidence="3" key="1">
    <citation type="journal article" date="2014" name="BMC Genomics">
        <title>Genome characteristics reveal the impact of lichenization on lichen-forming fungus Endocarpon pusillum Hedwig (Verrucariales, Ascomycota).</title>
        <authorList>
            <person name="Wang Y.-Y."/>
            <person name="Liu B."/>
            <person name="Zhang X.-Y."/>
            <person name="Zhou Q.-M."/>
            <person name="Zhang T."/>
            <person name="Li H."/>
            <person name="Yu Y.-F."/>
            <person name="Zhang X.-L."/>
            <person name="Hao X.-Y."/>
            <person name="Wang M."/>
            <person name="Wang L."/>
            <person name="Wei J.-C."/>
        </authorList>
    </citation>
    <scope>NUCLEOTIDE SEQUENCE [LARGE SCALE GENOMIC DNA]</scope>
    <source>
        <strain evidence="3">Z07020 / HMAS-L-300199</strain>
    </source>
</reference>
<dbReference type="GO" id="GO:0035838">
    <property type="term" value="C:growing cell tip"/>
    <property type="evidence" value="ECO:0007669"/>
    <property type="project" value="TreeGrafter"/>
</dbReference>
<dbReference type="OrthoDB" id="2354757at2759"/>
<evidence type="ECO:0000313" key="2">
    <source>
        <dbReference type="EMBL" id="ERF72540.1"/>
    </source>
</evidence>
<feature type="transmembrane region" description="Helical" evidence="1">
    <location>
        <begin position="155"/>
        <end position="178"/>
    </location>
</feature>
<dbReference type="PANTHER" id="PTHR28013">
    <property type="entry name" value="PROTEIN DCV1-RELATED"/>
    <property type="match status" value="1"/>
</dbReference>
<dbReference type="GO" id="GO:0005886">
    <property type="term" value="C:plasma membrane"/>
    <property type="evidence" value="ECO:0007669"/>
    <property type="project" value="TreeGrafter"/>
</dbReference>
<name>U1HQ49_ENDPU</name>
<proteinExistence type="predicted"/>
<feature type="transmembrane region" description="Helical" evidence="1">
    <location>
        <begin position="123"/>
        <end position="143"/>
    </location>
</feature>
<dbReference type="EMBL" id="KE721082">
    <property type="protein sequence ID" value="ERF72540.1"/>
    <property type="molecule type" value="Genomic_DNA"/>
</dbReference>
<dbReference type="RefSeq" id="XP_007801772.1">
    <property type="nucleotide sequence ID" value="XM_007803581.1"/>
</dbReference>
<feature type="transmembrane region" description="Helical" evidence="1">
    <location>
        <begin position="198"/>
        <end position="222"/>
    </location>
</feature>
<dbReference type="GeneID" id="19237871"/>
<dbReference type="InterPro" id="IPR051380">
    <property type="entry name" value="pH-response_reg_palI/RIM9"/>
</dbReference>
<organism evidence="2 3">
    <name type="scientific">Endocarpon pusillum (strain Z07020 / HMAS-L-300199)</name>
    <name type="common">Lichen-forming fungus</name>
    <dbReference type="NCBI Taxonomy" id="1263415"/>
    <lineage>
        <taxon>Eukaryota</taxon>
        <taxon>Fungi</taxon>
        <taxon>Dikarya</taxon>
        <taxon>Ascomycota</taxon>
        <taxon>Pezizomycotina</taxon>
        <taxon>Eurotiomycetes</taxon>
        <taxon>Chaetothyriomycetidae</taxon>
        <taxon>Verrucariales</taxon>
        <taxon>Verrucariaceae</taxon>
        <taxon>Endocarpon</taxon>
    </lineage>
</organism>
<keyword evidence="1" id="KW-1133">Transmembrane helix</keyword>
<dbReference type="AlphaFoldDB" id="U1HQ49"/>
<evidence type="ECO:0008006" key="4">
    <source>
        <dbReference type="Google" id="ProtNLM"/>
    </source>
</evidence>
<accession>U1HQ49</accession>
<keyword evidence="3" id="KW-1185">Reference proteome</keyword>
<dbReference type="GO" id="GO:0032153">
    <property type="term" value="C:cell division site"/>
    <property type="evidence" value="ECO:0007669"/>
    <property type="project" value="TreeGrafter"/>
</dbReference>